<dbReference type="Gramene" id="AET6Gv20675700.1">
    <property type="protein sequence ID" value="AET6Gv20675700.1"/>
    <property type="gene ID" value="AET6Gv20675700"/>
</dbReference>
<name>A0A453PB00_AEGTS</name>
<keyword evidence="4" id="KW-1185">Reference proteome</keyword>
<reference evidence="3" key="3">
    <citation type="journal article" date="2017" name="Nature">
        <title>Genome sequence of the progenitor of the wheat D genome Aegilops tauschii.</title>
        <authorList>
            <person name="Luo M.C."/>
            <person name="Gu Y.Q."/>
            <person name="Puiu D."/>
            <person name="Wang H."/>
            <person name="Twardziok S.O."/>
            <person name="Deal K.R."/>
            <person name="Huo N."/>
            <person name="Zhu T."/>
            <person name="Wang L."/>
            <person name="Wang Y."/>
            <person name="McGuire P.E."/>
            <person name="Liu S."/>
            <person name="Long H."/>
            <person name="Ramasamy R.K."/>
            <person name="Rodriguez J.C."/>
            <person name="Van S.L."/>
            <person name="Yuan L."/>
            <person name="Wang Z."/>
            <person name="Xia Z."/>
            <person name="Xiao L."/>
            <person name="Anderson O.D."/>
            <person name="Ouyang S."/>
            <person name="Liang Y."/>
            <person name="Zimin A.V."/>
            <person name="Pertea G."/>
            <person name="Qi P."/>
            <person name="Bennetzen J.L."/>
            <person name="Dai X."/>
            <person name="Dawson M.W."/>
            <person name="Muller H.G."/>
            <person name="Kugler K."/>
            <person name="Rivarola-Duarte L."/>
            <person name="Spannagl M."/>
            <person name="Mayer K.F.X."/>
            <person name="Lu F.H."/>
            <person name="Bevan M.W."/>
            <person name="Leroy P."/>
            <person name="Li P."/>
            <person name="You F.M."/>
            <person name="Sun Q."/>
            <person name="Liu Z."/>
            <person name="Lyons E."/>
            <person name="Wicker T."/>
            <person name="Salzberg S.L."/>
            <person name="Devos K.M."/>
            <person name="Dvorak J."/>
        </authorList>
    </citation>
    <scope>NUCLEOTIDE SEQUENCE [LARGE SCALE GENOMIC DNA]</scope>
    <source>
        <strain evidence="3">cv. AL8/78</strain>
    </source>
</reference>
<evidence type="ECO:0000313" key="3">
    <source>
        <dbReference type="EnsemblPlants" id="AET6Gv20675700.1"/>
    </source>
</evidence>
<reference evidence="4" key="1">
    <citation type="journal article" date="2014" name="Science">
        <title>Ancient hybridizations among the ancestral genomes of bread wheat.</title>
        <authorList>
            <consortium name="International Wheat Genome Sequencing Consortium,"/>
            <person name="Marcussen T."/>
            <person name="Sandve S.R."/>
            <person name="Heier L."/>
            <person name="Spannagl M."/>
            <person name="Pfeifer M."/>
            <person name="Jakobsen K.S."/>
            <person name="Wulff B.B."/>
            <person name="Steuernagel B."/>
            <person name="Mayer K.F."/>
            <person name="Olsen O.A."/>
        </authorList>
    </citation>
    <scope>NUCLEOTIDE SEQUENCE [LARGE SCALE GENOMIC DNA]</scope>
    <source>
        <strain evidence="4">cv. AL8/78</strain>
    </source>
</reference>
<proteinExistence type="predicted"/>
<sequence length="398" mass="42270">MKSHWRAWILSSAATLAAEARPASRRQLLRRCIRRFLAVLPVAPPRGACLQEAALPAHRTLVFWAGLQHVGNGHAGFTLRVWHRRRHPGRDRRDGAVLSDLDDYAIGRLGSPRTILRLLIAAAVAARHNLWLVARLPGGVVVDRQSEFLAASPVLPRRRRSTALRLRRNHADGDEGDVAAAERAVGVRLEPGVDARQVESVAALGQQPQALAVPELAQADGAVRGVDEPVAALVLAHGDLSDQRLVHPVRRRDLPLLLSPGIAPAVATASATTAAAGAGAKEPAPQGAEGAAVLGDDGVVADEEEGAGEHPDDGDDEGREGGAGGVVAVAVAAGAGDVEDRRRGWEDEVAPLRAVHAAQALGAIPGRLVGHPRRLRPKSPWSRRRIEHCGHGRQKRSR</sequence>
<feature type="compositionally biased region" description="Acidic residues" evidence="1">
    <location>
        <begin position="303"/>
        <end position="318"/>
    </location>
</feature>
<dbReference type="Proteomes" id="UP000015105">
    <property type="component" value="Chromosome 6D"/>
</dbReference>
<feature type="chain" id="PRO_5019291839" evidence="2">
    <location>
        <begin position="21"/>
        <end position="398"/>
    </location>
</feature>
<feature type="signal peptide" evidence="2">
    <location>
        <begin position="1"/>
        <end position="20"/>
    </location>
</feature>
<feature type="compositionally biased region" description="Basic residues" evidence="1">
    <location>
        <begin position="370"/>
        <end position="398"/>
    </location>
</feature>
<evidence type="ECO:0000313" key="4">
    <source>
        <dbReference type="Proteomes" id="UP000015105"/>
    </source>
</evidence>
<reference evidence="3" key="4">
    <citation type="submission" date="2019-03" db="UniProtKB">
        <authorList>
            <consortium name="EnsemblPlants"/>
        </authorList>
    </citation>
    <scope>IDENTIFICATION</scope>
</reference>
<dbReference type="EnsemblPlants" id="AET6Gv20675700.1">
    <property type="protein sequence ID" value="AET6Gv20675700.1"/>
    <property type="gene ID" value="AET6Gv20675700"/>
</dbReference>
<dbReference type="AlphaFoldDB" id="A0A453PB00"/>
<reference evidence="3" key="5">
    <citation type="journal article" date="2021" name="G3 (Bethesda)">
        <title>Aegilops tauschii genome assembly Aet v5.0 features greater sequence contiguity and improved annotation.</title>
        <authorList>
            <person name="Wang L."/>
            <person name="Zhu T."/>
            <person name="Rodriguez J.C."/>
            <person name="Deal K.R."/>
            <person name="Dubcovsky J."/>
            <person name="McGuire P.E."/>
            <person name="Lux T."/>
            <person name="Spannagl M."/>
            <person name="Mayer K.F.X."/>
            <person name="Baldrich P."/>
            <person name="Meyers B.C."/>
            <person name="Huo N."/>
            <person name="Gu Y.Q."/>
            <person name="Zhou H."/>
            <person name="Devos K.M."/>
            <person name="Bennetzen J.L."/>
            <person name="Unver T."/>
            <person name="Budak H."/>
            <person name="Gulick P.J."/>
            <person name="Galiba G."/>
            <person name="Kalapos B."/>
            <person name="Nelson D.R."/>
            <person name="Li P."/>
            <person name="You F.M."/>
            <person name="Luo M.C."/>
            <person name="Dvorak J."/>
        </authorList>
    </citation>
    <scope>NUCLEOTIDE SEQUENCE [LARGE SCALE GENOMIC DNA]</scope>
    <source>
        <strain evidence="3">cv. AL8/78</strain>
    </source>
</reference>
<feature type="region of interest" description="Disordered" evidence="1">
    <location>
        <begin position="363"/>
        <end position="398"/>
    </location>
</feature>
<evidence type="ECO:0000256" key="2">
    <source>
        <dbReference type="SAM" id="SignalP"/>
    </source>
</evidence>
<protein>
    <submittedName>
        <fullName evidence="3">Uncharacterized protein</fullName>
    </submittedName>
</protein>
<feature type="region of interest" description="Disordered" evidence="1">
    <location>
        <begin position="303"/>
        <end position="322"/>
    </location>
</feature>
<accession>A0A453PB00</accession>
<evidence type="ECO:0000256" key="1">
    <source>
        <dbReference type="SAM" id="MobiDB-lite"/>
    </source>
</evidence>
<reference evidence="4" key="2">
    <citation type="journal article" date="2017" name="Nat. Plants">
        <title>The Aegilops tauschii genome reveals multiple impacts of transposons.</title>
        <authorList>
            <person name="Zhao G."/>
            <person name="Zou C."/>
            <person name="Li K."/>
            <person name="Wang K."/>
            <person name="Li T."/>
            <person name="Gao L."/>
            <person name="Zhang X."/>
            <person name="Wang H."/>
            <person name="Yang Z."/>
            <person name="Liu X."/>
            <person name="Jiang W."/>
            <person name="Mao L."/>
            <person name="Kong X."/>
            <person name="Jiao Y."/>
            <person name="Jia J."/>
        </authorList>
    </citation>
    <scope>NUCLEOTIDE SEQUENCE [LARGE SCALE GENOMIC DNA]</scope>
    <source>
        <strain evidence="4">cv. AL8/78</strain>
    </source>
</reference>
<keyword evidence="2" id="KW-0732">Signal</keyword>
<organism evidence="3 4">
    <name type="scientific">Aegilops tauschii subsp. strangulata</name>
    <name type="common">Goatgrass</name>
    <dbReference type="NCBI Taxonomy" id="200361"/>
    <lineage>
        <taxon>Eukaryota</taxon>
        <taxon>Viridiplantae</taxon>
        <taxon>Streptophyta</taxon>
        <taxon>Embryophyta</taxon>
        <taxon>Tracheophyta</taxon>
        <taxon>Spermatophyta</taxon>
        <taxon>Magnoliopsida</taxon>
        <taxon>Liliopsida</taxon>
        <taxon>Poales</taxon>
        <taxon>Poaceae</taxon>
        <taxon>BOP clade</taxon>
        <taxon>Pooideae</taxon>
        <taxon>Triticodae</taxon>
        <taxon>Triticeae</taxon>
        <taxon>Triticinae</taxon>
        <taxon>Aegilops</taxon>
    </lineage>
</organism>